<name>C4FKE6_9AQUI</name>
<dbReference type="InterPro" id="IPR021994">
    <property type="entry name" value="DUF3592"/>
</dbReference>
<gene>
    <name evidence="3" type="ORF">SULYE_1046</name>
</gene>
<evidence type="ECO:0000313" key="3">
    <source>
        <dbReference type="EMBL" id="EEP60458.1"/>
    </source>
</evidence>
<evidence type="ECO:0000259" key="2">
    <source>
        <dbReference type="Pfam" id="PF12158"/>
    </source>
</evidence>
<protein>
    <recommendedName>
        <fullName evidence="2">DUF3592 domain-containing protein</fullName>
    </recommendedName>
</protein>
<sequence length="162" mass="19166">MFVAYVLFASALTMFVIYKYFRFFFWRKTEGEILDKRVERVKEIIKYETYNPVIEYKYQVDGKEYISNRIFITPFESDYNTAEKIINDFNDKKVVVYYNPLNPSESILKRNLHAGMVVMLIALIGIMLPFLYQAFVEVTGIGTSKEDIAFFVRNLLHSLFDN</sequence>
<accession>C4FKE6</accession>
<evidence type="ECO:0000256" key="1">
    <source>
        <dbReference type="SAM" id="Phobius"/>
    </source>
</evidence>
<comment type="caution">
    <text evidence="3">The sequence shown here is derived from an EMBL/GenBank/DDBJ whole genome shotgun (WGS) entry which is preliminary data.</text>
</comment>
<dbReference type="Proteomes" id="UP000005540">
    <property type="component" value="Unassembled WGS sequence"/>
</dbReference>
<keyword evidence="1" id="KW-0472">Membrane</keyword>
<reference evidence="3 4" key="1">
    <citation type="submission" date="2009-04" db="EMBL/GenBank/DDBJ databases">
        <authorList>
            <person name="Reysenbach A.-L."/>
            <person name="Heidelberg J.F."/>
            <person name="Nelson W.C."/>
        </authorList>
    </citation>
    <scope>NUCLEOTIDE SEQUENCE [LARGE SCALE GENOMIC DNA]</scope>
    <source>
        <strain evidence="3 4">SS-5</strain>
    </source>
</reference>
<feature type="transmembrane region" description="Helical" evidence="1">
    <location>
        <begin position="6"/>
        <end position="25"/>
    </location>
</feature>
<organism evidence="3 4">
    <name type="scientific">Sulfurihydrogenibium yellowstonense SS-5</name>
    <dbReference type="NCBI Taxonomy" id="432331"/>
    <lineage>
        <taxon>Bacteria</taxon>
        <taxon>Pseudomonadati</taxon>
        <taxon>Aquificota</taxon>
        <taxon>Aquificia</taxon>
        <taxon>Aquificales</taxon>
        <taxon>Hydrogenothermaceae</taxon>
        <taxon>Sulfurihydrogenibium</taxon>
    </lineage>
</organism>
<keyword evidence="4" id="KW-1185">Reference proteome</keyword>
<dbReference type="AlphaFoldDB" id="C4FKE6"/>
<evidence type="ECO:0000313" key="4">
    <source>
        <dbReference type="Proteomes" id="UP000005540"/>
    </source>
</evidence>
<dbReference type="EMBL" id="ABZS01000093">
    <property type="protein sequence ID" value="EEP60458.1"/>
    <property type="molecule type" value="Genomic_DNA"/>
</dbReference>
<feature type="domain" description="DUF3592" evidence="2">
    <location>
        <begin position="29"/>
        <end position="112"/>
    </location>
</feature>
<keyword evidence="1" id="KW-1133">Transmembrane helix</keyword>
<dbReference type="Pfam" id="PF12158">
    <property type="entry name" value="DUF3592"/>
    <property type="match status" value="1"/>
</dbReference>
<proteinExistence type="predicted"/>
<keyword evidence="1" id="KW-0812">Transmembrane</keyword>
<feature type="transmembrane region" description="Helical" evidence="1">
    <location>
        <begin position="112"/>
        <end position="132"/>
    </location>
</feature>